<dbReference type="CDD" id="cd06464">
    <property type="entry name" value="ACD_sHsps-like"/>
    <property type="match status" value="1"/>
</dbReference>
<gene>
    <name evidence="3" type="ORF">EUGRSUZ_H03452</name>
</gene>
<evidence type="ECO:0000313" key="3">
    <source>
        <dbReference type="EMBL" id="KCW60722.1"/>
    </source>
</evidence>
<feature type="region of interest" description="Disordered" evidence="1">
    <location>
        <begin position="36"/>
        <end position="65"/>
    </location>
</feature>
<feature type="signal peptide" evidence="2">
    <location>
        <begin position="1"/>
        <end position="37"/>
    </location>
</feature>
<feature type="compositionally biased region" description="Low complexity" evidence="1">
    <location>
        <begin position="36"/>
        <end position="48"/>
    </location>
</feature>
<dbReference type="KEGG" id="egr:104414790"/>
<dbReference type="STRING" id="71139.A0A059B3A8"/>
<feature type="chain" id="PRO_5001568291" description="SHSP domain-containing protein" evidence="2">
    <location>
        <begin position="38"/>
        <end position="273"/>
    </location>
</feature>
<protein>
    <recommendedName>
        <fullName evidence="4">SHSP domain-containing protein</fullName>
    </recommendedName>
</protein>
<dbReference type="FunCoup" id="A0A059B3A8">
    <property type="interactions" value="316"/>
</dbReference>
<organism evidence="3">
    <name type="scientific">Eucalyptus grandis</name>
    <name type="common">Flooded gum</name>
    <dbReference type="NCBI Taxonomy" id="71139"/>
    <lineage>
        <taxon>Eukaryota</taxon>
        <taxon>Viridiplantae</taxon>
        <taxon>Streptophyta</taxon>
        <taxon>Embryophyta</taxon>
        <taxon>Tracheophyta</taxon>
        <taxon>Spermatophyta</taxon>
        <taxon>Magnoliopsida</taxon>
        <taxon>eudicotyledons</taxon>
        <taxon>Gunneridae</taxon>
        <taxon>Pentapetalae</taxon>
        <taxon>rosids</taxon>
        <taxon>malvids</taxon>
        <taxon>Myrtales</taxon>
        <taxon>Myrtaceae</taxon>
        <taxon>Myrtoideae</taxon>
        <taxon>Eucalypteae</taxon>
        <taxon>Eucalyptus</taxon>
    </lineage>
</organism>
<keyword evidence="2" id="KW-0732">Signal</keyword>
<feature type="compositionally biased region" description="Gly residues" evidence="1">
    <location>
        <begin position="246"/>
        <end position="266"/>
    </location>
</feature>
<evidence type="ECO:0008006" key="4">
    <source>
        <dbReference type="Google" id="ProtNLM"/>
    </source>
</evidence>
<dbReference type="OrthoDB" id="1922291at2759"/>
<evidence type="ECO:0000256" key="2">
    <source>
        <dbReference type="SAM" id="SignalP"/>
    </source>
</evidence>
<feature type="region of interest" description="Disordered" evidence="1">
    <location>
        <begin position="236"/>
        <end position="266"/>
    </location>
</feature>
<dbReference type="PANTHER" id="PTHR33879:SF3">
    <property type="entry name" value="17.6 KDA CLASS II HEAT SHOCK PROTEIN-RELATED"/>
    <property type="match status" value="1"/>
</dbReference>
<evidence type="ECO:0000256" key="1">
    <source>
        <dbReference type="SAM" id="MobiDB-lite"/>
    </source>
</evidence>
<proteinExistence type="predicted"/>
<name>A0A059B3A8_EUCGR</name>
<dbReference type="eggNOG" id="ENOG502S2PF">
    <property type="taxonomic scope" value="Eukaryota"/>
</dbReference>
<dbReference type="Gramene" id="KCW60722">
    <property type="protein sequence ID" value="KCW60722"/>
    <property type="gene ID" value="EUGRSUZ_H03452"/>
</dbReference>
<dbReference type="AlphaFoldDB" id="A0A059B3A8"/>
<dbReference type="InParanoid" id="A0A059B3A8"/>
<dbReference type="EMBL" id="KK198760">
    <property type="protein sequence ID" value="KCW60722.1"/>
    <property type="molecule type" value="Genomic_DNA"/>
</dbReference>
<dbReference type="PANTHER" id="PTHR33879">
    <property type="entry name" value="17.6 KDA CLASS II HEAT SHOCK PROTEIN-RELATED"/>
    <property type="match status" value="1"/>
</dbReference>
<reference evidence="3" key="1">
    <citation type="submission" date="2013-07" db="EMBL/GenBank/DDBJ databases">
        <title>The genome of Eucalyptus grandis.</title>
        <authorList>
            <person name="Schmutz J."/>
            <person name="Hayes R."/>
            <person name="Myburg A."/>
            <person name="Tuskan G."/>
            <person name="Grattapaglia D."/>
            <person name="Rokhsar D.S."/>
        </authorList>
    </citation>
    <scope>NUCLEOTIDE SEQUENCE</scope>
    <source>
        <tissue evidence="3">Leaf extractions</tissue>
    </source>
</reference>
<accession>A0A059B3A8</accession>
<sequence length="273" mass="29631">MLLPFPLLIPIKIWIPTRPIFLFLLLISLHPLPLPSSSSPTTTTTTTTYKSSDTHDGQSLAGPARTPAAAAAAAMKVHPMPPKKRNITLQYVPRSAASIEAQALAGVVAAAAHHHHQHQHHHHHHHKILRRLPHIFSRVLELPFRADAEVEVEELPGFFRFVAETEGIVAGVRAHTVEIHPGVTKIVVRPNGSLELLSLDQLELDMWRFRLPESTRPELASAVCVNGELIVTVPKGAEEEDDDDAVGGGGGNGRVGDGDVWGGGKGNRLVFVQ</sequence>